<proteinExistence type="predicted"/>
<protein>
    <recommendedName>
        <fullName evidence="3">MSHA biogenesis protein MshQ</fullName>
    </recommendedName>
</protein>
<comment type="caution">
    <text evidence="1">The sequence shown here is derived from an EMBL/GenBank/DDBJ whole genome shotgun (WGS) entry which is preliminary data.</text>
</comment>
<reference evidence="1 2" key="1">
    <citation type="submission" date="2018-04" db="EMBL/GenBank/DDBJ databases">
        <title>Genomic Encyclopedia of Archaeal and Bacterial Type Strains, Phase II (KMG-II): from individual species to whole genera.</title>
        <authorList>
            <person name="Goeker M."/>
        </authorList>
    </citation>
    <scope>NUCLEOTIDE SEQUENCE [LARGE SCALE GENOMIC DNA]</scope>
    <source>
        <strain evidence="1 2">DSM 25521</strain>
    </source>
</reference>
<evidence type="ECO:0000313" key="2">
    <source>
        <dbReference type="Proteomes" id="UP000241808"/>
    </source>
</evidence>
<accession>A0A2T4YS20</accession>
<dbReference type="RefSeq" id="WP_146167435.1">
    <property type="nucleotide sequence ID" value="NZ_PZZL01000031.1"/>
</dbReference>
<name>A0A2T4YS20_9HYPH</name>
<evidence type="ECO:0008006" key="3">
    <source>
        <dbReference type="Google" id="ProtNLM"/>
    </source>
</evidence>
<organism evidence="1 2">
    <name type="scientific">Phreatobacter oligotrophus</name>
    <dbReference type="NCBI Taxonomy" id="1122261"/>
    <lineage>
        <taxon>Bacteria</taxon>
        <taxon>Pseudomonadati</taxon>
        <taxon>Pseudomonadota</taxon>
        <taxon>Alphaproteobacteria</taxon>
        <taxon>Hyphomicrobiales</taxon>
        <taxon>Phreatobacteraceae</taxon>
        <taxon>Phreatobacter</taxon>
    </lineage>
</organism>
<sequence>MAGVTPAQPQAIWLKTWAQLTAPGCAVYSNSSNAQGMVGLNFSNLSAQVICSAGGKVGAKANFTPDPITNCPQLRDPLASRPPPAVGGCNQRNIVISGGSTTLRPGVYCGGLRITQGANVRLAPGEYVSKDGSLWIDGGASLSGTYVGFYLTVAGSTINFAARSSISLSAPRDGALASLLFVEDRAAAVGRRHLISSDDARMLLGTIYLPNGRLRVDANKPVADQSAYTIIVTRWMGLDAGPNLVMTARYGATDVRVPTSIGVVGTQVQLAE</sequence>
<evidence type="ECO:0000313" key="1">
    <source>
        <dbReference type="EMBL" id="PTM46318.1"/>
    </source>
</evidence>
<gene>
    <name evidence="1" type="ORF">C8P69_1317</name>
</gene>
<dbReference type="EMBL" id="PZZL01000031">
    <property type="protein sequence ID" value="PTM46318.1"/>
    <property type="molecule type" value="Genomic_DNA"/>
</dbReference>
<keyword evidence="2" id="KW-1185">Reference proteome</keyword>
<dbReference type="AlphaFoldDB" id="A0A2T4YS20"/>
<dbReference type="Proteomes" id="UP000241808">
    <property type="component" value="Unassembled WGS sequence"/>
</dbReference>
<dbReference type="OrthoDB" id="7624353at2"/>